<reference evidence="2 3" key="1">
    <citation type="submission" date="2018-10" db="EMBL/GenBank/DDBJ databases">
        <authorList>
            <consortium name="IHU Genomes"/>
        </authorList>
    </citation>
    <scope>NUCLEOTIDE SEQUENCE [LARGE SCALE GENOMIC DNA]</scope>
    <source>
        <strain evidence="2 3">A1</strain>
    </source>
</reference>
<proteinExistence type="predicted"/>
<organism evidence="2 3">
    <name type="scientific">Yasminevirus sp. GU-2018</name>
    <dbReference type="NCBI Taxonomy" id="2420051"/>
    <lineage>
        <taxon>Viruses</taxon>
        <taxon>Varidnaviria</taxon>
        <taxon>Bamfordvirae</taxon>
        <taxon>Nucleocytoviricota</taxon>
        <taxon>Megaviricetes</taxon>
        <taxon>Imitervirales</taxon>
        <taxon>Mimiviridae</taxon>
        <taxon>Klosneuvirinae</taxon>
        <taxon>Yasminevirus</taxon>
        <taxon>Yasminevirus saudimassiliense</taxon>
    </lineage>
</organism>
<evidence type="ECO:0000256" key="1">
    <source>
        <dbReference type="ARBA" id="ARBA00022723"/>
    </source>
</evidence>
<sequence>LKKFTQKMTRSTTTNGLSYAYVAKRGKASNNIVHDLSLIDVEALLELYNKDRIEQIRRERDLVLDAKDYDSRKHPRHVRCHDGKYRWILKFTCHMMLQEYWCCPECGCENSMDFDRCQHPFGCSFGFDNPEAWSNDGYDSYDSYDEN</sequence>
<keyword evidence="3" id="KW-1185">Reference proteome</keyword>
<gene>
    <name evidence="2" type="ORF">YASMINEVIRUS_1588</name>
</gene>
<keyword evidence="1" id="KW-0479">Metal-binding</keyword>
<name>A0A5K0UCD7_9VIRU</name>
<dbReference type="PROSITE" id="PS00202">
    <property type="entry name" value="RUBREDOXIN"/>
    <property type="match status" value="1"/>
</dbReference>
<dbReference type="InterPro" id="IPR018527">
    <property type="entry name" value="Rubredoxin_Fe_BS"/>
</dbReference>
<dbReference type="Proteomes" id="UP000594342">
    <property type="component" value="Unassembled WGS sequence"/>
</dbReference>
<comment type="caution">
    <text evidence="2">The sequence shown here is derived from an EMBL/GenBank/DDBJ whole genome shotgun (WGS) entry which is preliminary data.</text>
</comment>
<protein>
    <submittedName>
        <fullName evidence="2">Uncharacterized protein</fullName>
    </submittedName>
</protein>
<dbReference type="EMBL" id="UPSH01000002">
    <property type="protein sequence ID" value="VBB19056.1"/>
    <property type="molecule type" value="Genomic_DNA"/>
</dbReference>
<accession>A0A5K0UCD7</accession>
<feature type="non-terminal residue" evidence="2">
    <location>
        <position position="1"/>
    </location>
</feature>
<dbReference type="GO" id="GO:0046872">
    <property type="term" value="F:metal ion binding"/>
    <property type="evidence" value="ECO:0007669"/>
    <property type="project" value="UniProtKB-KW"/>
</dbReference>
<evidence type="ECO:0000313" key="2">
    <source>
        <dbReference type="EMBL" id="VBB19056.1"/>
    </source>
</evidence>
<evidence type="ECO:0000313" key="3">
    <source>
        <dbReference type="Proteomes" id="UP000594342"/>
    </source>
</evidence>